<evidence type="ECO:0000313" key="1">
    <source>
        <dbReference type="EMBL" id="PQV63469.1"/>
    </source>
</evidence>
<comment type="caution">
    <text evidence="1">The sequence shown here is derived from an EMBL/GenBank/DDBJ whole genome shotgun (WGS) entry which is preliminary data.</text>
</comment>
<dbReference type="Pfam" id="PF13079">
    <property type="entry name" value="DUF3916"/>
    <property type="match status" value="1"/>
</dbReference>
<organism evidence="1 2">
    <name type="scientific">Abditibacterium utsteinense</name>
    <dbReference type="NCBI Taxonomy" id="1960156"/>
    <lineage>
        <taxon>Bacteria</taxon>
        <taxon>Pseudomonadati</taxon>
        <taxon>Abditibacteriota</taxon>
        <taxon>Abditibacteriia</taxon>
        <taxon>Abditibacteriales</taxon>
        <taxon>Abditibacteriaceae</taxon>
        <taxon>Abditibacterium</taxon>
    </lineage>
</organism>
<dbReference type="Proteomes" id="UP000237684">
    <property type="component" value="Unassembled WGS sequence"/>
</dbReference>
<dbReference type="InParanoid" id="A0A2S8SRU4"/>
<reference evidence="1 2" key="1">
    <citation type="journal article" date="2018" name="Syst. Appl. Microbiol.">
        <title>Abditibacterium utsteinense sp. nov., the first cultivated member of candidate phylum FBP, isolated from ice-free Antarctic soil samples.</title>
        <authorList>
            <person name="Tahon G."/>
            <person name="Tytgat B."/>
            <person name="Lebbe L."/>
            <person name="Carlier A."/>
            <person name="Willems A."/>
        </authorList>
    </citation>
    <scope>NUCLEOTIDE SEQUENCE [LARGE SCALE GENOMIC DNA]</scope>
    <source>
        <strain evidence="1 2">LMG 29911</strain>
    </source>
</reference>
<keyword evidence="2" id="KW-1185">Reference proteome</keyword>
<protein>
    <recommendedName>
        <fullName evidence="3">DUF3916 domain-containing protein</fullName>
    </recommendedName>
</protein>
<dbReference type="AlphaFoldDB" id="A0A2S8SRU4"/>
<accession>A0A2S8SRU4</accession>
<dbReference type="RefSeq" id="WP_105484112.1">
    <property type="nucleotide sequence ID" value="NZ_NIGF01000011.1"/>
</dbReference>
<dbReference type="OrthoDB" id="2426896at2"/>
<name>A0A2S8SRU4_9BACT</name>
<evidence type="ECO:0008006" key="3">
    <source>
        <dbReference type="Google" id="ProtNLM"/>
    </source>
</evidence>
<proteinExistence type="predicted"/>
<dbReference type="InterPro" id="IPR025075">
    <property type="entry name" value="DUF3916"/>
</dbReference>
<evidence type="ECO:0000313" key="2">
    <source>
        <dbReference type="Proteomes" id="UP000237684"/>
    </source>
</evidence>
<dbReference type="EMBL" id="NIGF01000011">
    <property type="protein sequence ID" value="PQV63469.1"/>
    <property type="molecule type" value="Genomic_DNA"/>
</dbReference>
<gene>
    <name evidence="1" type="ORF">B1R32_11130</name>
</gene>
<sequence>MTKSKVRGLRRKVRSLMRRIEEESELFPAPHQGQSYWHLPFPSQQKFIDSQATPIGVRRLCIQKFINQAHALSLVAPSFQKTRVVVAVTLPKIWQSQIIIFFGEDYFGSFFERNTEAQRWTLMEGKSLSRQWNLALPATFSERGYCEERKDEDEFHRGQIWFIGQLE</sequence>